<dbReference type="EMBL" id="VAUV01000003">
    <property type="protein sequence ID" value="TLD71880.1"/>
    <property type="molecule type" value="Genomic_DNA"/>
</dbReference>
<dbReference type="Proteomes" id="UP000306196">
    <property type="component" value="Unassembled WGS sequence"/>
</dbReference>
<feature type="domain" description="NIPSNAP" evidence="2">
    <location>
        <begin position="154"/>
        <end position="232"/>
    </location>
</feature>
<dbReference type="SUPFAM" id="SSF54909">
    <property type="entry name" value="Dimeric alpha+beta barrel"/>
    <property type="match status" value="2"/>
</dbReference>
<feature type="signal peptide" evidence="1">
    <location>
        <begin position="1"/>
        <end position="24"/>
    </location>
</feature>
<reference evidence="3 4" key="1">
    <citation type="submission" date="2019-05" db="EMBL/GenBank/DDBJ databases">
        <title>Verrucobacter flavum gen. nov., sp. nov. a new member of the family Verrucomicrobiaceae.</title>
        <authorList>
            <person name="Szuroczki S."/>
            <person name="Abbaszade G."/>
            <person name="Szabo A."/>
            <person name="Felfoldi T."/>
            <person name="Schumann P."/>
            <person name="Boka K."/>
            <person name="Keki Z."/>
            <person name="Toumi M."/>
            <person name="Toth E."/>
        </authorList>
    </citation>
    <scope>NUCLEOTIDE SEQUENCE [LARGE SCALE GENOMIC DNA]</scope>
    <source>
        <strain evidence="3 4">MG-N-17</strain>
    </source>
</reference>
<dbReference type="InterPro" id="IPR012577">
    <property type="entry name" value="NIPSNAP"/>
</dbReference>
<keyword evidence="1" id="KW-0732">Signal</keyword>
<evidence type="ECO:0000313" key="3">
    <source>
        <dbReference type="EMBL" id="TLD71880.1"/>
    </source>
</evidence>
<proteinExistence type="predicted"/>
<comment type="caution">
    <text evidence="3">The sequence shown here is derived from an EMBL/GenBank/DDBJ whole genome shotgun (WGS) entry which is preliminary data.</text>
</comment>
<evidence type="ECO:0000256" key="1">
    <source>
        <dbReference type="SAM" id="SignalP"/>
    </source>
</evidence>
<name>A0A5R8KI13_9BACT</name>
<dbReference type="RefSeq" id="WP_138084884.1">
    <property type="nucleotide sequence ID" value="NZ_VAUV01000003.1"/>
</dbReference>
<organism evidence="3 4">
    <name type="scientific">Phragmitibacter flavus</name>
    <dbReference type="NCBI Taxonomy" id="2576071"/>
    <lineage>
        <taxon>Bacteria</taxon>
        <taxon>Pseudomonadati</taxon>
        <taxon>Verrucomicrobiota</taxon>
        <taxon>Verrucomicrobiia</taxon>
        <taxon>Verrucomicrobiales</taxon>
        <taxon>Verrucomicrobiaceae</taxon>
        <taxon>Phragmitibacter</taxon>
    </lineage>
</organism>
<gene>
    <name evidence="3" type="ORF">FEM03_03910</name>
</gene>
<dbReference type="OrthoDB" id="9809695at2"/>
<dbReference type="Pfam" id="PF07978">
    <property type="entry name" value="NIPSNAP"/>
    <property type="match status" value="2"/>
</dbReference>
<dbReference type="Gene3D" id="3.30.70.100">
    <property type="match status" value="2"/>
</dbReference>
<feature type="domain" description="NIPSNAP" evidence="2">
    <location>
        <begin position="35"/>
        <end position="141"/>
    </location>
</feature>
<accession>A0A5R8KI13</accession>
<dbReference type="AlphaFoldDB" id="A0A5R8KI13"/>
<dbReference type="InterPro" id="IPR011008">
    <property type="entry name" value="Dimeric_a/b-barrel"/>
</dbReference>
<sequence>MNFLSRLLLLATAMPLFTASALQASETSASATPVYELRIYTTNEGKLPNLLARFRDHTFGLFEKHGITNIGYWTPIEKEDGADTTLIYLLSHKSREAAKASYAAFGQDPAWKSALAASEVNGKILAKPPESIFLDITAYSPKIEITKSATPRVFELRTYTTTPGNLDNLHARFTNHTMKLFSKYGMSHLGYWTPSDADKGKDNTLIYLLFHNSKEAGLESFTNFRKDPDWIAAKGLSEKDGSLTIPQPDGVKSVYLKAVDFSPIE</sequence>
<evidence type="ECO:0000313" key="4">
    <source>
        <dbReference type="Proteomes" id="UP000306196"/>
    </source>
</evidence>
<evidence type="ECO:0000259" key="2">
    <source>
        <dbReference type="Pfam" id="PF07978"/>
    </source>
</evidence>
<keyword evidence="4" id="KW-1185">Reference proteome</keyword>
<feature type="chain" id="PRO_5024312108" evidence="1">
    <location>
        <begin position="25"/>
        <end position="265"/>
    </location>
</feature>
<protein>
    <submittedName>
        <fullName evidence="3">NIPSNAP family protein</fullName>
    </submittedName>
</protein>